<reference evidence="4" key="1">
    <citation type="journal article" date="2019" name="Int. J. Syst. Evol. Microbiol.">
        <title>The Global Catalogue of Microorganisms (GCM) 10K type strain sequencing project: providing services to taxonomists for standard genome sequencing and annotation.</title>
        <authorList>
            <consortium name="The Broad Institute Genomics Platform"/>
            <consortium name="The Broad Institute Genome Sequencing Center for Infectious Disease"/>
            <person name="Wu L."/>
            <person name="Ma J."/>
        </authorList>
    </citation>
    <scope>NUCLEOTIDE SEQUENCE [LARGE SCALE GENOMIC DNA]</scope>
    <source>
        <strain evidence="4">CGMCC 1.12922</strain>
    </source>
</reference>
<dbReference type="Proteomes" id="UP000617355">
    <property type="component" value="Unassembled WGS sequence"/>
</dbReference>
<evidence type="ECO:0000256" key="1">
    <source>
        <dbReference type="SAM" id="SignalP"/>
    </source>
</evidence>
<dbReference type="SUPFAM" id="SSF48317">
    <property type="entry name" value="Acid phosphatase/Vanadium-dependent haloperoxidase"/>
    <property type="match status" value="1"/>
</dbReference>
<organism evidence="3 4">
    <name type="scientific">Sinisalibacter lacisalsi</name>
    <dbReference type="NCBI Taxonomy" id="1526570"/>
    <lineage>
        <taxon>Bacteria</taxon>
        <taxon>Pseudomonadati</taxon>
        <taxon>Pseudomonadota</taxon>
        <taxon>Alphaproteobacteria</taxon>
        <taxon>Rhodobacterales</taxon>
        <taxon>Roseobacteraceae</taxon>
        <taxon>Sinisalibacter</taxon>
    </lineage>
</organism>
<proteinExistence type="predicted"/>
<dbReference type="InterPro" id="IPR000326">
    <property type="entry name" value="PAP2/HPO"/>
</dbReference>
<protein>
    <recommendedName>
        <fullName evidence="2">Phosphatidic acid phosphatase type 2/haloperoxidase domain-containing protein</fullName>
    </recommendedName>
</protein>
<evidence type="ECO:0000259" key="2">
    <source>
        <dbReference type="Pfam" id="PF01569"/>
    </source>
</evidence>
<keyword evidence="1" id="KW-0732">Signal</keyword>
<gene>
    <name evidence="3" type="ORF">GCM10011358_09740</name>
</gene>
<keyword evidence="4" id="KW-1185">Reference proteome</keyword>
<dbReference type="InterPro" id="IPR036938">
    <property type="entry name" value="PAP2/HPO_sf"/>
</dbReference>
<dbReference type="EMBL" id="BMGI01000001">
    <property type="protein sequence ID" value="GGD27526.1"/>
    <property type="molecule type" value="Genomic_DNA"/>
</dbReference>
<comment type="caution">
    <text evidence="3">The sequence shown here is derived from an EMBL/GenBank/DDBJ whole genome shotgun (WGS) entry which is preliminary data.</text>
</comment>
<feature type="domain" description="Phosphatidic acid phosphatase type 2/haloperoxidase" evidence="2">
    <location>
        <begin position="174"/>
        <end position="299"/>
    </location>
</feature>
<dbReference type="Pfam" id="PF01569">
    <property type="entry name" value="PAP2"/>
    <property type="match status" value="1"/>
</dbReference>
<feature type="chain" id="PRO_5047202900" description="Phosphatidic acid phosphatase type 2/haloperoxidase domain-containing protein" evidence="1">
    <location>
        <begin position="32"/>
        <end position="323"/>
    </location>
</feature>
<sequence length="323" mass="34660">MGMGRARAMRGVAMSILGMALSIAVTTRAEAKDGGFDWPENPFAYTLSDDLFVSADEARFEKASRVFVETMGGIPQELASILTYPISDPMTFGTYALGIGALTLADTETTTLYQKTILPLGKKVNLPKPIKGWFFTADGQYIAGALAGTYAYGIAANDERAQVAALLATKAALYSYFTSHVVLKAAFGRLRPVSDLTGPVDPKGVFSKDPFDFFKGNGVRFASHPYGTAMPSFHFTLYFSTARVYSGVYDNYLIPYGVAALLAVNSAEGHNHWVSDMVAGALIGTGIGNMVLKNYENRKRGVSSMVVPIVSSRGAGVGWQVSF</sequence>
<evidence type="ECO:0000313" key="4">
    <source>
        <dbReference type="Proteomes" id="UP000617355"/>
    </source>
</evidence>
<evidence type="ECO:0000313" key="3">
    <source>
        <dbReference type="EMBL" id="GGD27526.1"/>
    </source>
</evidence>
<name>A0ABQ1QHQ0_9RHOB</name>
<accession>A0ABQ1QHQ0</accession>
<feature type="signal peptide" evidence="1">
    <location>
        <begin position="1"/>
        <end position="31"/>
    </location>
</feature>